<dbReference type="AlphaFoldDB" id="A0A1W2G808"/>
<dbReference type="SUPFAM" id="SSF49785">
    <property type="entry name" value="Galactose-binding domain-like"/>
    <property type="match status" value="1"/>
</dbReference>
<feature type="domain" description="CBM6" evidence="2">
    <location>
        <begin position="502"/>
        <end position="622"/>
    </location>
</feature>
<dbReference type="SUPFAM" id="SSF51126">
    <property type="entry name" value="Pectin lyase-like"/>
    <property type="match status" value="1"/>
</dbReference>
<evidence type="ECO:0000259" key="2">
    <source>
        <dbReference type="PROSITE" id="PS51175"/>
    </source>
</evidence>
<name>A0A1W2G808_REIFA</name>
<keyword evidence="1" id="KW-0732">Signal</keyword>
<organism evidence="3 4">
    <name type="scientific">Reichenbachiella faecimaris</name>
    <dbReference type="NCBI Taxonomy" id="692418"/>
    <lineage>
        <taxon>Bacteria</taxon>
        <taxon>Pseudomonadati</taxon>
        <taxon>Bacteroidota</taxon>
        <taxon>Cytophagia</taxon>
        <taxon>Cytophagales</taxon>
        <taxon>Reichenbachiellaceae</taxon>
        <taxon>Reichenbachiella</taxon>
    </lineage>
</organism>
<sequence length="717" mass="80848">MGKYHINSQDQTGTYFYIDVIDNLTINGSGSTIEVLGMNYNPNLFEFVQCKNLAVKDIKVDYQDPPFSQGTIVEAGSNFMVVQIYEGFNPDGKRIEAYAEYDSISGQMANGNERYGITDWQWEDEEKNIIRITSNYNGYKTGSWIVLRHTLYTGYSFITSTGCKDVLYENITVHVSPGYAFLGTNGAENIIHLNCRIEAKENFWVTTNADGSHNLDVRGTLSFDNCYFEHMSDDGINLHGYFLDVVEEFDEHSIQINGSNPSWYQAIGYRVGDTIEFIDKNALHSLGYNIISNISNKNGNSMRLQLEKPIPARSITDLKIANVSMVGKLRVTNSTFRANRARGILVSTKNALIENCTFERNLMWGILFDVSTYWNESKIGRDVVIRNNTFDDCGYFQSGTDYGVINFHPETATTNVRCEVFNDIEITGNTFKNIQVPAIYAQNIDGLMITDNVIESGEPGRNLIRYKYCSNVIVENNTGTEIEDLGGECTLDVEVECFNIPGRIEAEYYHDMSGVKIADTQGDGRGMFLGWTDPGDWVMYKTCIDSSSWYSVKFRTSSQSQDGIINISDQDENLLGTILTPKTGGWSIYFTVDTVLQINSSINQLFLHVVSGTFDLNWIEFELTDEPTYPEPIMSLSDEQNLVIYPNPCQNEIRISKSFPDDSTLNIFNLNGHKVFSAQISSITERIKFDLKPGVYLIMISDKVGVIKTQLIKNGLD</sequence>
<accession>A0A1W2G808</accession>
<dbReference type="InterPro" id="IPR006584">
    <property type="entry name" value="Cellulose-bd_IV"/>
</dbReference>
<protein>
    <submittedName>
        <fullName evidence="3">Por secretion system C-terminal sorting domain-containing protein</fullName>
    </submittedName>
</protein>
<gene>
    <name evidence="3" type="ORF">SAMN04488029_1174</name>
</gene>
<dbReference type="Gene3D" id="2.60.120.260">
    <property type="entry name" value="Galactose-binding domain-like"/>
    <property type="match status" value="1"/>
</dbReference>
<dbReference type="PROSITE" id="PS51175">
    <property type="entry name" value="CBM6"/>
    <property type="match status" value="1"/>
</dbReference>
<dbReference type="EMBL" id="FWYF01000001">
    <property type="protein sequence ID" value="SMD32819.1"/>
    <property type="molecule type" value="Genomic_DNA"/>
</dbReference>
<dbReference type="Pfam" id="PF03422">
    <property type="entry name" value="CBM_6"/>
    <property type="match status" value="1"/>
</dbReference>
<evidence type="ECO:0000313" key="4">
    <source>
        <dbReference type="Proteomes" id="UP000192472"/>
    </source>
</evidence>
<keyword evidence="4" id="KW-1185">Reference proteome</keyword>
<dbReference type="InterPro" id="IPR012334">
    <property type="entry name" value="Pectin_lyas_fold"/>
</dbReference>
<dbReference type="Pfam" id="PF18962">
    <property type="entry name" value="Por_Secre_tail"/>
    <property type="match status" value="1"/>
</dbReference>
<dbReference type="SMART" id="SM00606">
    <property type="entry name" value="CBD_IV"/>
    <property type="match status" value="1"/>
</dbReference>
<dbReference type="Gene3D" id="2.160.20.10">
    <property type="entry name" value="Single-stranded right-handed beta-helix, Pectin lyase-like"/>
    <property type="match status" value="1"/>
</dbReference>
<evidence type="ECO:0000313" key="3">
    <source>
        <dbReference type="EMBL" id="SMD32819.1"/>
    </source>
</evidence>
<dbReference type="InterPro" id="IPR026444">
    <property type="entry name" value="Secre_tail"/>
</dbReference>
<dbReference type="Proteomes" id="UP000192472">
    <property type="component" value="Unassembled WGS sequence"/>
</dbReference>
<dbReference type="InterPro" id="IPR005084">
    <property type="entry name" value="CBM6"/>
</dbReference>
<dbReference type="GO" id="GO:0030246">
    <property type="term" value="F:carbohydrate binding"/>
    <property type="evidence" value="ECO:0007669"/>
    <property type="project" value="InterPro"/>
</dbReference>
<dbReference type="InterPro" id="IPR011050">
    <property type="entry name" value="Pectin_lyase_fold/virulence"/>
</dbReference>
<dbReference type="NCBIfam" id="TIGR04183">
    <property type="entry name" value="Por_Secre_tail"/>
    <property type="match status" value="1"/>
</dbReference>
<dbReference type="STRING" id="692418.SAMN04488029_1174"/>
<dbReference type="InterPro" id="IPR006626">
    <property type="entry name" value="PbH1"/>
</dbReference>
<dbReference type="SMART" id="SM00710">
    <property type="entry name" value="PbH1"/>
    <property type="match status" value="4"/>
</dbReference>
<proteinExistence type="predicted"/>
<dbReference type="CDD" id="cd04080">
    <property type="entry name" value="CBM6_cellulase-like"/>
    <property type="match status" value="1"/>
</dbReference>
<evidence type="ECO:0000256" key="1">
    <source>
        <dbReference type="ARBA" id="ARBA00022729"/>
    </source>
</evidence>
<dbReference type="InterPro" id="IPR008979">
    <property type="entry name" value="Galactose-bd-like_sf"/>
</dbReference>
<reference evidence="3 4" key="1">
    <citation type="submission" date="2017-04" db="EMBL/GenBank/DDBJ databases">
        <authorList>
            <person name="Afonso C.L."/>
            <person name="Miller P.J."/>
            <person name="Scott M.A."/>
            <person name="Spackman E."/>
            <person name="Goraichik I."/>
            <person name="Dimitrov K.M."/>
            <person name="Suarez D.L."/>
            <person name="Swayne D.E."/>
        </authorList>
    </citation>
    <scope>NUCLEOTIDE SEQUENCE [LARGE SCALE GENOMIC DNA]</scope>
    <source>
        <strain evidence="3 4">DSM 26133</strain>
    </source>
</reference>